<comment type="similarity">
    <text evidence="10">Belongs to the NadD family.</text>
</comment>
<comment type="caution">
    <text evidence="12">The sequence shown here is derived from an EMBL/GenBank/DDBJ whole genome shotgun (WGS) entry which is preliminary data.</text>
</comment>
<keyword evidence="5 10" id="KW-0548">Nucleotidyltransferase</keyword>
<proteinExistence type="inferred from homology"/>
<evidence type="ECO:0000256" key="10">
    <source>
        <dbReference type="HAMAP-Rule" id="MF_00244"/>
    </source>
</evidence>
<evidence type="ECO:0000256" key="3">
    <source>
        <dbReference type="ARBA" id="ARBA00022642"/>
    </source>
</evidence>
<keyword evidence="6 10" id="KW-0547">Nucleotide-binding</keyword>
<dbReference type="Gene3D" id="3.40.50.620">
    <property type="entry name" value="HUPs"/>
    <property type="match status" value="1"/>
</dbReference>
<evidence type="ECO:0000256" key="8">
    <source>
        <dbReference type="ARBA" id="ARBA00023027"/>
    </source>
</evidence>
<dbReference type="InterPro" id="IPR014729">
    <property type="entry name" value="Rossmann-like_a/b/a_fold"/>
</dbReference>
<comment type="function">
    <text evidence="1 10">Catalyzes the reversible adenylation of nicotinate mononucleotide (NaMN) to nicotinic acid adenine dinucleotide (NaAD).</text>
</comment>
<keyword evidence="8 10" id="KW-0520">NAD</keyword>
<dbReference type="Proteomes" id="UP000231092">
    <property type="component" value="Unassembled WGS sequence"/>
</dbReference>
<evidence type="ECO:0000313" key="13">
    <source>
        <dbReference type="Proteomes" id="UP000231092"/>
    </source>
</evidence>
<feature type="domain" description="Cytidyltransferase-like" evidence="11">
    <location>
        <begin position="6"/>
        <end position="173"/>
    </location>
</feature>
<evidence type="ECO:0000256" key="5">
    <source>
        <dbReference type="ARBA" id="ARBA00022695"/>
    </source>
</evidence>
<keyword evidence="4 10" id="KW-0808">Transferase</keyword>
<dbReference type="NCBIfam" id="TIGR00125">
    <property type="entry name" value="cyt_tran_rel"/>
    <property type="match status" value="1"/>
</dbReference>
<comment type="catalytic activity">
    <reaction evidence="9 10">
        <text>nicotinate beta-D-ribonucleotide + ATP + H(+) = deamido-NAD(+) + diphosphate</text>
        <dbReference type="Rhea" id="RHEA:22860"/>
        <dbReference type="ChEBI" id="CHEBI:15378"/>
        <dbReference type="ChEBI" id="CHEBI:30616"/>
        <dbReference type="ChEBI" id="CHEBI:33019"/>
        <dbReference type="ChEBI" id="CHEBI:57502"/>
        <dbReference type="ChEBI" id="CHEBI:58437"/>
        <dbReference type="EC" id="2.7.7.18"/>
    </reaction>
</comment>
<keyword evidence="3 10" id="KW-0662">Pyridine nucleotide biosynthesis</keyword>
<dbReference type="EMBL" id="PGET01000001">
    <property type="protein sequence ID" value="PJJ28163.1"/>
    <property type="molecule type" value="Genomic_DNA"/>
</dbReference>
<dbReference type="NCBIfam" id="NF000840">
    <property type="entry name" value="PRK00071.1-3"/>
    <property type="match status" value="1"/>
</dbReference>
<dbReference type="EC" id="2.7.7.18" evidence="10"/>
<dbReference type="Pfam" id="PF01467">
    <property type="entry name" value="CTP_transf_like"/>
    <property type="match status" value="1"/>
</dbReference>
<evidence type="ECO:0000313" key="12">
    <source>
        <dbReference type="EMBL" id="PJJ28163.1"/>
    </source>
</evidence>
<dbReference type="CDD" id="cd02165">
    <property type="entry name" value="NMNAT"/>
    <property type="match status" value="1"/>
</dbReference>
<dbReference type="OrthoDB" id="5295945at2"/>
<dbReference type="GO" id="GO:0005524">
    <property type="term" value="F:ATP binding"/>
    <property type="evidence" value="ECO:0007669"/>
    <property type="project" value="UniProtKB-KW"/>
</dbReference>
<dbReference type="AlphaFoldDB" id="A0A2M8Z408"/>
<protein>
    <recommendedName>
        <fullName evidence="10">Probable nicotinate-nucleotide adenylyltransferase</fullName>
        <ecNumber evidence="10">2.7.7.18</ecNumber>
    </recommendedName>
    <alternativeName>
        <fullName evidence="10">Deamido-NAD(+) diphosphorylase</fullName>
    </alternativeName>
    <alternativeName>
        <fullName evidence="10">Deamido-NAD(+) pyrophosphorylase</fullName>
    </alternativeName>
    <alternativeName>
        <fullName evidence="10">Nicotinate mononucleotide adenylyltransferase</fullName>
        <shortName evidence="10">NaMN adenylyltransferase</shortName>
    </alternativeName>
</protein>
<evidence type="ECO:0000256" key="1">
    <source>
        <dbReference type="ARBA" id="ARBA00002324"/>
    </source>
</evidence>
<name>A0A2M8Z408_9FIRM</name>
<dbReference type="PANTHER" id="PTHR39321">
    <property type="entry name" value="NICOTINATE-NUCLEOTIDE ADENYLYLTRANSFERASE-RELATED"/>
    <property type="match status" value="1"/>
</dbReference>
<accession>A0A2M8Z408</accession>
<organism evidence="12 13">
    <name type="scientific">[Clostridium] celerecrescens 18A</name>
    <dbReference type="NCBI Taxonomy" id="1286362"/>
    <lineage>
        <taxon>Bacteria</taxon>
        <taxon>Bacillati</taxon>
        <taxon>Bacillota</taxon>
        <taxon>Clostridia</taxon>
        <taxon>Lachnospirales</taxon>
        <taxon>Lachnospiraceae</taxon>
        <taxon>Lacrimispora</taxon>
    </lineage>
</organism>
<sequence>MGRIGIMGGTFDPIHNGHLMIGRQAYKEYGLNEVWYMPSGHPPHKKNRNVSVPATRLAMTELAVKDHEGLVCSDFEVRRTGNTYTAQTLRLLHEEYPEHSFYFIIGADSLYEIENWYEPDQVLTQAVILTARREYEEADRPMDRQIAYLANKYGADIRTLHCGEMDISSAELRRMIASGQSISDYVPREVIEYIEAHGLYQELEP</sequence>
<dbReference type="InterPro" id="IPR004821">
    <property type="entry name" value="Cyt_trans-like"/>
</dbReference>
<dbReference type="UniPathway" id="UPA00253">
    <property type="reaction ID" value="UER00332"/>
</dbReference>
<dbReference type="GO" id="GO:0004515">
    <property type="term" value="F:nicotinate-nucleotide adenylyltransferase activity"/>
    <property type="evidence" value="ECO:0007669"/>
    <property type="project" value="UniProtKB-UniRule"/>
</dbReference>
<dbReference type="InterPro" id="IPR005248">
    <property type="entry name" value="NadD/NMNAT"/>
</dbReference>
<evidence type="ECO:0000256" key="9">
    <source>
        <dbReference type="ARBA" id="ARBA00048721"/>
    </source>
</evidence>
<evidence type="ECO:0000256" key="6">
    <source>
        <dbReference type="ARBA" id="ARBA00022741"/>
    </source>
</evidence>
<comment type="pathway">
    <text evidence="2 10">Cofactor biosynthesis; NAD(+) biosynthesis; deamido-NAD(+) from nicotinate D-ribonucleotide: step 1/1.</text>
</comment>
<evidence type="ECO:0000256" key="7">
    <source>
        <dbReference type="ARBA" id="ARBA00022840"/>
    </source>
</evidence>
<dbReference type="RefSeq" id="WP_100304692.1">
    <property type="nucleotide sequence ID" value="NZ_PGET01000001.1"/>
</dbReference>
<evidence type="ECO:0000256" key="4">
    <source>
        <dbReference type="ARBA" id="ARBA00022679"/>
    </source>
</evidence>
<dbReference type="GO" id="GO:0009435">
    <property type="term" value="P:NAD+ biosynthetic process"/>
    <property type="evidence" value="ECO:0007669"/>
    <property type="project" value="UniProtKB-UniRule"/>
</dbReference>
<dbReference type="NCBIfam" id="TIGR00482">
    <property type="entry name" value="nicotinate (nicotinamide) nucleotide adenylyltransferase"/>
    <property type="match status" value="1"/>
</dbReference>
<gene>
    <name evidence="10" type="primary">nadD</name>
    <name evidence="12" type="ORF">H171_1656</name>
</gene>
<dbReference type="SUPFAM" id="SSF52374">
    <property type="entry name" value="Nucleotidylyl transferase"/>
    <property type="match status" value="1"/>
</dbReference>
<evidence type="ECO:0000259" key="11">
    <source>
        <dbReference type="Pfam" id="PF01467"/>
    </source>
</evidence>
<reference evidence="12 13" key="1">
    <citation type="submission" date="2017-11" db="EMBL/GenBank/DDBJ databases">
        <title>Understudied soil microbes with underappreciated capabilities: Untangling the Clostridium saccharolyticum group.</title>
        <authorList>
            <person name="Leschine S."/>
        </authorList>
    </citation>
    <scope>NUCLEOTIDE SEQUENCE [LARGE SCALE GENOMIC DNA]</scope>
    <source>
        <strain evidence="12 13">18A</strain>
    </source>
</reference>
<dbReference type="PANTHER" id="PTHR39321:SF3">
    <property type="entry name" value="PHOSPHOPANTETHEINE ADENYLYLTRANSFERASE"/>
    <property type="match status" value="1"/>
</dbReference>
<keyword evidence="7 10" id="KW-0067">ATP-binding</keyword>
<evidence type="ECO:0000256" key="2">
    <source>
        <dbReference type="ARBA" id="ARBA00005019"/>
    </source>
</evidence>
<dbReference type="HAMAP" id="MF_00244">
    <property type="entry name" value="NaMN_adenylyltr"/>
    <property type="match status" value="1"/>
</dbReference>